<dbReference type="PANTHER" id="PTHR33121:SF70">
    <property type="entry name" value="SIGNALING PROTEIN YKOW"/>
    <property type="match status" value="1"/>
</dbReference>
<dbReference type="InterPro" id="IPR001633">
    <property type="entry name" value="EAL_dom"/>
</dbReference>
<dbReference type="Gene3D" id="3.20.20.450">
    <property type="entry name" value="EAL domain"/>
    <property type="match status" value="1"/>
</dbReference>
<dbReference type="InterPro" id="IPR035919">
    <property type="entry name" value="EAL_sf"/>
</dbReference>
<dbReference type="SUPFAM" id="SSF141868">
    <property type="entry name" value="EAL domain-like"/>
    <property type="match status" value="1"/>
</dbReference>
<dbReference type="EMBL" id="JARTFS010000024">
    <property type="protein sequence ID" value="MED4404094.1"/>
    <property type="molecule type" value="Genomic_DNA"/>
</dbReference>
<dbReference type="SMART" id="SM00052">
    <property type="entry name" value="EAL"/>
    <property type="match status" value="1"/>
</dbReference>
<protein>
    <submittedName>
        <fullName evidence="2">EAL domain-containing protein</fullName>
    </submittedName>
</protein>
<sequence>MHKLAFSHFLFSFEEDSLYLINNYGNLLNTITNSTLEETFLETLNRLKPTLEIDEEFHFSLETDQHIFTIFIQKNQKAGNYDGYIFESSSLHLLLKNTKISSRKLLIYSHLKEALEQEEFHLVFQPIIDVSKNSIVGAEALLRWKGSKIGNITASELIPILEESEYIHPIGYWIIKKACKEMKKWHLKTKLNLELHINISSNQLKAANFGTTFLSILKEEQLDPTLFTLEITEHSFMELDENILNNIHLLSQNGVSFAIDDFGTGYSNFNNLNQLPISTIKIDKSFIMNALDSEKNIEIIDIMISLSKKLKIDVVAEGVETKEILQLLRNHNCSLIQGYYFSKPLHSSVFLDYIERNQVS</sequence>
<evidence type="ECO:0000313" key="2">
    <source>
        <dbReference type="EMBL" id="MED4404094.1"/>
    </source>
</evidence>
<organism evidence="2 3">
    <name type="scientific">Metabacillus fastidiosus</name>
    <dbReference type="NCBI Taxonomy" id="1458"/>
    <lineage>
        <taxon>Bacteria</taxon>
        <taxon>Bacillati</taxon>
        <taxon>Bacillota</taxon>
        <taxon>Bacilli</taxon>
        <taxon>Bacillales</taxon>
        <taxon>Bacillaceae</taxon>
        <taxon>Metabacillus</taxon>
    </lineage>
</organism>
<proteinExistence type="predicted"/>
<accession>A0ABU6P6D5</accession>
<dbReference type="Proteomes" id="UP001342826">
    <property type="component" value="Unassembled WGS sequence"/>
</dbReference>
<evidence type="ECO:0000313" key="3">
    <source>
        <dbReference type="Proteomes" id="UP001342826"/>
    </source>
</evidence>
<gene>
    <name evidence="2" type="ORF">P9271_22670</name>
</gene>
<name>A0ABU6P6D5_9BACI</name>
<feature type="domain" description="EAL" evidence="1">
    <location>
        <begin position="104"/>
        <end position="358"/>
    </location>
</feature>
<dbReference type="GeneID" id="301141008"/>
<dbReference type="InterPro" id="IPR050706">
    <property type="entry name" value="Cyclic-di-GMP_PDE-like"/>
</dbReference>
<keyword evidence="3" id="KW-1185">Reference proteome</keyword>
<dbReference type="PANTHER" id="PTHR33121">
    <property type="entry name" value="CYCLIC DI-GMP PHOSPHODIESTERASE PDEF"/>
    <property type="match status" value="1"/>
</dbReference>
<dbReference type="PROSITE" id="PS50883">
    <property type="entry name" value="EAL"/>
    <property type="match status" value="1"/>
</dbReference>
<evidence type="ECO:0000259" key="1">
    <source>
        <dbReference type="PROSITE" id="PS50883"/>
    </source>
</evidence>
<dbReference type="CDD" id="cd01948">
    <property type="entry name" value="EAL"/>
    <property type="match status" value="1"/>
</dbReference>
<reference evidence="2 3" key="1">
    <citation type="submission" date="2023-03" db="EMBL/GenBank/DDBJ databases">
        <title>Bacillus Genome Sequencing.</title>
        <authorList>
            <person name="Dunlap C."/>
        </authorList>
    </citation>
    <scope>NUCLEOTIDE SEQUENCE [LARGE SCALE GENOMIC DNA]</scope>
    <source>
        <strain evidence="2 3">NRS-1717</strain>
    </source>
</reference>
<dbReference type="RefSeq" id="WP_066229008.1">
    <property type="nucleotide sequence ID" value="NZ_JARTFS010000024.1"/>
</dbReference>
<dbReference type="Pfam" id="PF00563">
    <property type="entry name" value="EAL"/>
    <property type="match status" value="1"/>
</dbReference>
<comment type="caution">
    <text evidence="2">The sequence shown here is derived from an EMBL/GenBank/DDBJ whole genome shotgun (WGS) entry which is preliminary data.</text>
</comment>